<reference evidence="1 2" key="1">
    <citation type="submission" date="2024-08" db="EMBL/GenBank/DDBJ databases">
        <authorList>
            <person name="Will J Nash"/>
            <person name="Angela Man"/>
            <person name="Seanna McTaggart"/>
            <person name="Kendall Baker"/>
            <person name="Tom Barker"/>
            <person name="Leah Catchpole"/>
            <person name="Alex Durrant"/>
            <person name="Karim Gharbi"/>
            <person name="Naomi Irish"/>
            <person name="Gemy Kaithakottil"/>
            <person name="Debby Ku"/>
            <person name="Aaliyah Providence"/>
            <person name="Felix Shaw"/>
            <person name="David Swarbreck"/>
            <person name="Chris Watkins"/>
            <person name="Ann M. McCartney"/>
            <person name="Giulio Formenti"/>
            <person name="Alice Mouton"/>
            <person name="Noel Vella"/>
            <person name="Bjorn M von Reumont"/>
            <person name="Adriana Vella"/>
            <person name="Wilfried Haerty"/>
        </authorList>
    </citation>
    <scope>NUCLEOTIDE SEQUENCE [LARGE SCALE GENOMIC DNA]</scope>
</reference>
<proteinExistence type="predicted"/>
<dbReference type="EMBL" id="CAXAJV020001287">
    <property type="protein sequence ID" value="CAL7936300.1"/>
    <property type="molecule type" value="Genomic_DNA"/>
</dbReference>
<name>A0ABP1N9R3_XYLVO</name>
<dbReference type="Proteomes" id="UP001642520">
    <property type="component" value="Unassembled WGS sequence"/>
</dbReference>
<keyword evidence="2" id="KW-1185">Reference proteome</keyword>
<evidence type="ECO:0000313" key="2">
    <source>
        <dbReference type="Proteomes" id="UP001642520"/>
    </source>
</evidence>
<gene>
    <name evidence="1" type="ORF">XYLVIOL_LOCUS2084</name>
</gene>
<comment type="caution">
    <text evidence="1">The sequence shown here is derived from an EMBL/GenBank/DDBJ whole genome shotgun (WGS) entry which is preliminary data.</text>
</comment>
<organism evidence="1 2">
    <name type="scientific">Xylocopa violacea</name>
    <name type="common">Violet carpenter bee</name>
    <name type="synonym">Apis violacea</name>
    <dbReference type="NCBI Taxonomy" id="135666"/>
    <lineage>
        <taxon>Eukaryota</taxon>
        <taxon>Metazoa</taxon>
        <taxon>Ecdysozoa</taxon>
        <taxon>Arthropoda</taxon>
        <taxon>Hexapoda</taxon>
        <taxon>Insecta</taxon>
        <taxon>Pterygota</taxon>
        <taxon>Neoptera</taxon>
        <taxon>Endopterygota</taxon>
        <taxon>Hymenoptera</taxon>
        <taxon>Apocrita</taxon>
        <taxon>Aculeata</taxon>
        <taxon>Apoidea</taxon>
        <taxon>Anthophila</taxon>
        <taxon>Apidae</taxon>
        <taxon>Xylocopa</taxon>
        <taxon>Xylocopa</taxon>
    </lineage>
</organism>
<protein>
    <submittedName>
        <fullName evidence="1">Uncharacterized protein</fullName>
    </submittedName>
</protein>
<accession>A0ABP1N9R3</accession>
<evidence type="ECO:0000313" key="1">
    <source>
        <dbReference type="EMBL" id="CAL7936300.1"/>
    </source>
</evidence>
<sequence>MRDPLLWPNTHNFSKFHMKYNDQRNRQYKLKTFLQEKKKLLCPHENKIVTSNHVDLTKQLLLRLSFSSSSLAHARTKGASKPISNKWENINLENYKSNQLTIRSTKNRHPDSFKSNKDICFSDEDLKLLLISLSSEKSNTTKDGSLLHEWHAENVHYSRGQNNACSKLIELTYEDTNIFSNNTQKNRLSTSQSNCSPYSLLSNLAIDSKYFSDSMIKKPDIVPHMSINKLKRSTIINTLIKNTNSNIFTMEPAPEELVCNNENTSTPLNHMSEMNTIYDELGILFSQYIKLQTQPCQRKYCPLKRHLKQQARHSTKKCQRRFNYCQMYPYDQRPTCNSGNICADTYDELKLMCATSEKKKEYLSMYA</sequence>